<accession>A0A9Q3QBV7</accession>
<dbReference type="Proteomes" id="UP000765509">
    <property type="component" value="Unassembled WGS sequence"/>
</dbReference>
<comment type="caution">
    <text evidence="1">The sequence shown here is derived from an EMBL/GenBank/DDBJ whole genome shotgun (WGS) entry which is preliminary data.</text>
</comment>
<dbReference type="AlphaFoldDB" id="A0A9Q3QBV7"/>
<evidence type="ECO:0000313" key="1">
    <source>
        <dbReference type="EMBL" id="MBW0593511.1"/>
    </source>
</evidence>
<proteinExistence type="predicted"/>
<name>A0A9Q3QBV7_9BASI</name>
<keyword evidence="2" id="KW-1185">Reference proteome</keyword>
<protein>
    <submittedName>
        <fullName evidence="1">Uncharacterized protein</fullName>
    </submittedName>
</protein>
<dbReference type="EMBL" id="AVOT02154900">
    <property type="protein sequence ID" value="MBW0593511.1"/>
    <property type="molecule type" value="Genomic_DNA"/>
</dbReference>
<reference evidence="1" key="1">
    <citation type="submission" date="2021-03" db="EMBL/GenBank/DDBJ databases">
        <title>Draft genome sequence of rust myrtle Austropuccinia psidii MF-1, a brazilian biotype.</title>
        <authorList>
            <person name="Quecine M.C."/>
            <person name="Pachon D.M.R."/>
            <person name="Bonatelli M.L."/>
            <person name="Correr F.H."/>
            <person name="Franceschini L.M."/>
            <person name="Leite T.F."/>
            <person name="Margarido G.R.A."/>
            <person name="Almeida C.A."/>
            <person name="Ferrarezi J.A."/>
            <person name="Labate C.A."/>
        </authorList>
    </citation>
    <scope>NUCLEOTIDE SEQUENCE</scope>
    <source>
        <strain evidence="1">MF-1</strain>
    </source>
</reference>
<organism evidence="1 2">
    <name type="scientific">Austropuccinia psidii MF-1</name>
    <dbReference type="NCBI Taxonomy" id="1389203"/>
    <lineage>
        <taxon>Eukaryota</taxon>
        <taxon>Fungi</taxon>
        <taxon>Dikarya</taxon>
        <taxon>Basidiomycota</taxon>
        <taxon>Pucciniomycotina</taxon>
        <taxon>Pucciniomycetes</taxon>
        <taxon>Pucciniales</taxon>
        <taxon>Sphaerophragmiaceae</taxon>
        <taxon>Austropuccinia</taxon>
    </lineage>
</organism>
<sequence length="89" mass="9624">MSWFVALVQDADASHANPYACAGSNNAKSSLCLCGVPTLHTPILTPVQVPDSSHTNPYTCAGSPKFTHQSLRLLRFPKMLKIPYTCTGF</sequence>
<evidence type="ECO:0000313" key="2">
    <source>
        <dbReference type="Proteomes" id="UP000765509"/>
    </source>
</evidence>
<gene>
    <name evidence="1" type="ORF">O181_133226</name>
</gene>